<dbReference type="Pfam" id="PF01571">
    <property type="entry name" value="GCV_T"/>
    <property type="match status" value="1"/>
</dbReference>
<dbReference type="NCBIfam" id="NF010093">
    <property type="entry name" value="PRK13579.1"/>
    <property type="match status" value="1"/>
</dbReference>
<dbReference type="NCBIfam" id="TIGR00528">
    <property type="entry name" value="gcvT"/>
    <property type="match status" value="1"/>
</dbReference>
<dbReference type="GO" id="GO:0004047">
    <property type="term" value="F:aminomethyltransferase activity"/>
    <property type="evidence" value="ECO:0007669"/>
    <property type="project" value="UniProtKB-EC"/>
</dbReference>
<dbReference type="PIRSF" id="PIRSF006487">
    <property type="entry name" value="GcvT"/>
    <property type="match status" value="1"/>
</dbReference>
<dbReference type="NCBIfam" id="NF001567">
    <property type="entry name" value="PRK00389.1"/>
    <property type="match status" value="1"/>
</dbReference>
<dbReference type="InterPro" id="IPR028896">
    <property type="entry name" value="GcvT/YgfZ/DmdA"/>
</dbReference>
<dbReference type="InterPro" id="IPR027266">
    <property type="entry name" value="TrmE/GcvT-like"/>
</dbReference>
<evidence type="ECO:0000256" key="5">
    <source>
        <dbReference type="ARBA" id="ARBA00031395"/>
    </source>
</evidence>
<evidence type="ECO:0000256" key="3">
    <source>
        <dbReference type="ARBA" id="ARBA00022576"/>
    </source>
</evidence>
<dbReference type="PANTHER" id="PTHR43757:SF2">
    <property type="entry name" value="AMINOMETHYLTRANSFERASE, MITOCHONDRIAL"/>
    <property type="match status" value="1"/>
</dbReference>
<dbReference type="Gene3D" id="3.30.70.1400">
    <property type="entry name" value="Aminomethyltransferase beta-barrel domains"/>
    <property type="match status" value="1"/>
</dbReference>
<evidence type="ECO:0000259" key="8">
    <source>
        <dbReference type="Pfam" id="PF08669"/>
    </source>
</evidence>
<proteinExistence type="inferred from homology"/>
<gene>
    <name evidence="9" type="ORF">J2792_000643</name>
</gene>
<dbReference type="Pfam" id="PF08669">
    <property type="entry name" value="GCV_T_C"/>
    <property type="match status" value="1"/>
</dbReference>
<protein>
    <recommendedName>
        <fullName evidence="2">aminomethyltransferase</fullName>
        <ecNumber evidence="2">2.1.2.10</ecNumber>
    </recommendedName>
    <alternativeName>
        <fullName evidence="5">Glycine cleavage system T protein</fullName>
    </alternativeName>
</protein>
<feature type="domain" description="GCVT N-terminal" evidence="7">
    <location>
        <begin position="23"/>
        <end position="276"/>
    </location>
</feature>
<dbReference type="Gene3D" id="4.10.1250.10">
    <property type="entry name" value="Aminomethyltransferase fragment"/>
    <property type="match status" value="1"/>
</dbReference>
<dbReference type="Gene3D" id="3.30.1360.120">
    <property type="entry name" value="Probable tRNA modification gtpase trme, domain 1"/>
    <property type="match status" value="1"/>
</dbReference>
<evidence type="ECO:0000256" key="6">
    <source>
        <dbReference type="ARBA" id="ARBA00047665"/>
    </source>
</evidence>
<dbReference type="InterPro" id="IPR006222">
    <property type="entry name" value="GCVT_N"/>
</dbReference>
<dbReference type="SUPFAM" id="SSF103025">
    <property type="entry name" value="Folate-binding domain"/>
    <property type="match status" value="1"/>
</dbReference>
<comment type="similarity">
    <text evidence="1">Belongs to the GcvT family.</text>
</comment>
<evidence type="ECO:0000259" key="7">
    <source>
        <dbReference type="Pfam" id="PF01571"/>
    </source>
</evidence>
<organism evidence="9 10">
    <name type="scientific">Novosphingobium capsulatum</name>
    <dbReference type="NCBI Taxonomy" id="13688"/>
    <lineage>
        <taxon>Bacteria</taxon>
        <taxon>Pseudomonadati</taxon>
        <taxon>Pseudomonadota</taxon>
        <taxon>Alphaproteobacteria</taxon>
        <taxon>Sphingomonadales</taxon>
        <taxon>Sphingomonadaceae</taxon>
        <taxon>Novosphingobium</taxon>
    </lineage>
</organism>
<dbReference type="SUPFAM" id="SSF101790">
    <property type="entry name" value="Aminomethyltransferase beta-barrel domain"/>
    <property type="match status" value="1"/>
</dbReference>
<evidence type="ECO:0000256" key="4">
    <source>
        <dbReference type="ARBA" id="ARBA00022679"/>
    </source>
</evidence>
<sequence>MSDTYDLAPIAGEKPLILTLPLDAWHRARGGRMVEFAGYHMPVQYEGILAEHQWTRAHAGLFDVSHMGQLVLRGDHAAQALEALLPGAFTTLKPGKQRYSLLLADDGGILDDLIVTNRGSDFYVVVNGATKHADISHITARLPHGVTLDHLADHALLALQGPEAARALGALGLVPAADPARTLDSLVFMEAAPFVWNGVALGVSRSGYTGEDGFEISVHADHAAALADALLAQPQVKPIGLGARDSLRLEAGLPLYGHDLSPDIDPVEADLGFAIPARRRVADAGFPGAAQLAKAFAEGTARRRVGLLIEGRMAAREGAEVVSDGRTVGTVTSGGFAPSLERPIAMAFIETALATPGTALTLSVRGKSLAATVGSLPFHPHRYVRKGAA</sequence>
<dbReference type="RefSeq" id="WP_309804379.1">
    <property type="nucleotide sequence ID" value="NZ_JAVDRD010000001.1"/>
</dbReference>
<dbReference type="EMBL" id="JAVDRD010000001">
    <property type="protein sequence ID" value="MDR6509803.1"/>
    <property type="molecule type" value="Genomic_DNA"/>
</dbReference>
<comment type="catalytic activity">
    <reaction evidence="6">
        <text>N(6)-[(R)-S(8)-aminomethyldihydrolipoyl]-L-lysyl-[protein] + (6S)-5,6,7,8-tetrahydrofolate = N(6)-[(R)-dihydrolipoyl]-L-lysyl-[protein] + (6R)-5,10-methylene-5,6,7,8-tetrahydrofolate + NH4(+)</text>
        <dbReference type="Rhea" id="RHEA:16945"/>
        <dbReference type="Rhea" id="RHEA-COMP:10475"/>
        <dbReference type="Rhea" id="RHEA-COMP:10492"/>
        <dbReference type="ChEBI" id="CHEBI:15636"/>
        <dbReference type="ChEBI" id="CHEBI:28938"/>
        <dbReference type="ChEBI" id="CHEBI:57453"/>
        <dbReference type="ChEBI" id="CHEBI:83100"/>
        <dbReference type="ChEBI" id="CHEBI:83143"/>
        <dbReference type="EC" id="2.1.2.10"/>
    </reaction>
</comment>
<dbReference type="PANTHER" id="PTHR43757">
    <property type="entry name" value="AMINOMETHYLTRANSFERASE"/>
    <property type="match status" value="1"/>
</dbReference>
<evidence type="ECO:0000313" key="9">
    <source>
        <dbReference type="EMBL" id="MDR6509803.1"/>
    </source>
</evidence>
<dbReference type="EC" id="2.1.2.10" evidence="2"/>
<evidence type="ECO:0000313" key="10">
    <source>
        <dbReference type="Proteomes" id="UP001184150"/>
    </source>
</evidence>
<dbReference type="InterPro" id="IPR006223">
    <property type="entry name" value="GcvT"/>
</dbReference>
<dbReference type="InterPro" id="IPR029043">
    <property type="entry name" value="GcvT/YgfZ_C"/>
</dbReference>
<reference evidence="9 10" key="1">
    <citation type="submission" date="2023-07" db="EMBL/GenBank/DDBJ databases">
        <title>Sorghum-associated microbial communities from plants grown in Nebraska, USA.</title>
        <authorList>
            <person name="Schachtman D."/>
        </authorList>
    </citation>
    <scope>NUCLEOTIDE SEQUENCE [LARGE SCALE GENOMIC DNA]</scope>
    <source>
        <strain evidence="9 10">DS1027</strain>
    </source>
</reference>
<dbReference type="Gene3D" id="2.40.30.110">
    <property type="entry name" value="Aminomethyltransferase beta-barrel domains"/>
    <property type="match status" value="1"/>
</dbReference>
<evidence type="ECO:0000256" key="2">
    <source>
        <dbReference type="ARBA" id="ARBA00012616"/>
    </source>
</evidence>
<accession>A0ABU1MI01</accession>
<dbReference type="Proteomes" id="UP001184150">
    <property type="component" value="Unassembled WGS sequence"/>
</dbReference>
<feature type="domain" description="Aminomethyltransferase C-terminal" evidence="8">
    <location>
        <begin position="302"/>
        <end position="378"/>
    </location>
</feature>
<dbReference type="InterPro" id="IPR013977">
    <property type="entry name" value="GcvT_C"/>
</dbReference>
<keyword evidence="4 9" id="KW-0808">Transferase</keyword>
<keyword evidence="3" id="KW-0032">Aminotransferase</keyword>
<evidence type="ECO:0000256" key="1">
    <source>
        <dbReference type="ARBA" id="ARBA00008609"/>
    </source>
</evidence>
<keyword evidence="10" id="KW-1185">Reference proteome</keyword>
<comment type="caution">
    <text evidence="9">The sequence shown here is derived from an EMBL/GenBank/DDBJ whole genome shotgun (WGS) entry which is preliminary data.</text>
</comment>
<name>A0ABU1MI01_9SPHN</name>